<evidence type="ECO:0000256" key="1">
    <source>
        <dbReference type="ARBA" id="ARBA00004167"/>
    </source>
</evidence>
<feature type="domain" description="Penicillin-binding protein dimerisation" evidence="17">
    <location>
        <begin position="63"/>
        <end position="238"/>
    </location>
</feature>
<keyword evidence="4" id="KW-0997">Cell inner membrane</keyword>
<dbReference type="PANTHER" id="PTHR30627:SF2">
    <property type="entry name" value="PEPTIDOGLYCAN D,D-TRANSPEPTIDASE MRDA"/>
    <property type="match status" value="1"/>
</dbReference>
<feature type="transmembrane region" description="Helical" evidence="15">
    <location>
        <begin position="19"/>
        <end position="38"/>
    </location>
</feature>
<evidence type="ECO:0000256" key="13">
    <source>
        <dbReference type="ARBA" id="ARBA00023316"/>
    </source>
</evidence>
<evidence type="ECO:0000256" key="5">
    <source>
        <dbReference type="ARBA" id="ARBA00022645"/>
    </source>
</evidence>
<accession>A0ABY9X0Y7</accession>
<sequence length="671" mass="72557">MTPPTLSETTPGRDLKRRFVWVGLAMVAGLVALAVQLYRLQITQGEEYAAKSVANFVKEVRLRADRGLIKDRRGTILVDSRPSFDAFVTPAFCTNCAEEVLPRLGELLGWDEVSRKKVEDQVRLARRTAPFQPLPVRIDLTRDEYDRINARRDMLDGVEVVPVPHRNYRTGSVLSHVLGYMNEITTDELEKLKSEGAHYALGDYIGRRGLERYFESTLRGTDGVRKEVVNARGRIIEEFSDKLGKEAVVSSRPGNNLMLSIDMRLQEEAERAFPAAAGAVVAVDVKTGFIRAVVSRPGFDPNLLTGRITPAQMASLAKDPLQPMINRVSADHFSPGSTFKVITALAAYKSGHFRPDTVVNCSGSYRLGARSWRCHKDSGHGPVNGKTALQYSCDSWFYKVADTIGLDPIAEMGKALGLGQPTGIGVLAEVPGIMPSSEYHNKLSPGGYTKGMALNSSMGQGDVNVTPLQLALVYAAIGNGGTLFKPQLVERIEGLDGEVVKSFEPQVVNKVDIPEAHRSAVMEGLIATAMVPGGTAYRAMVQAGLKDLGVSVAGKTGTAQVVTIGAVRLKTHQMDFFQRDHAWFAALAPAEDPEIAVVVLNEHGGHGGVDAAPTGMAVIRKYFELKKEDAANPPPRQNTPYVSTLPAAPSLDDVALTRGTQVAGGDDATSD</sequence>
<dbReference type="Proteomes" id="UP001611383">
    <property type="component" value="Chromosome"/>
</dbReference>
<keyword evidence="3" id="KW-1003">Cell membrane</keyword>
<evidence type="ECO:0000259" key="16">
    <source>
        <dbReference type="Pfam" id="PF00905"/>
    </source>
</evidence>
<dbReference type="Pfam" id="PF03717">
    <property type="entry name" value="PBP_dimer"/>
    <property type="match status" value="1"/>
</dbReference>
<organism evidence="18 19">
    <name type="scientific">Archangium minus</name>
    <dbReference type="NCBI Taxonomy" id="83450"/>
    <lineage>
        <taxon>Bacteria</taxon>
        <taxon>Pseudomonadati</taxon>
        <taxon>Myxococcota</taxon>
        <taxon>Myxococcia</taxon>
        <taxon>Myxococcales</taxon>
        <taxon>Cystobacterineae</taxon>
        <taxon>Archangiaceae</taxon>
        <taxon>Archangium</taxon>
    </lineage>
</organism>
<proteinExistence type="predicted"/>
<dbReference type="EC" id="3.4.16.4" evidence="18"/>
<dbReference type="InterPro" id="IPR050515">
    <property type="entry name" value="Beta-lactam/transpept"/>
</dbReference>
<keyword evidence="8 18" id="KW-0378">Hydrolase</keyword>
<name>A0ABY9X0Y7_9BACT</name>
<dbReference type="InterPro" id="IPR012338">
    <property type="entry name" value="Beta-lactam/transpept-like"/>
</dbReference>
<evidence type="ECO:0000256" key="6">
    <source>
        <dbReference type="ARBA" id="ARBA00022670"/>
    </source>
</evidence>
<keyword evidence="12 15" id="KW-0472">Membrane</keyword>
<keyword evidence="7 15" id="KW-0812">Transmembrane</keyword>
<evidence type="ECO:0000256" key="7">
    <source>
        <dbReference type="ARBA" id="ARBA00022692"/>
    </source>
</evidence>
<evidence type="ECO:0000256" key="4">
    <source>
        <dbReference type="ARBA" id="ARBA00022519"/>
    </source>
</evidence>
<dbReference type="RefSeq" id="WP_395806725.1">
    <property type="nucleotide sequence ID" value="NZ_CP043494.1"/>
</dbReference>
<dbReference type="GO" id="GO:0009002">
    <property type="term" value="F:serine-type D-Ala-D-Ala carboxypeptidase activity"/>
    <property type="evidence" value="ECO:0007669"/>
    <property type="project" value="UniProtKB-EC"/>
</dbReference>
<evidence type="ECO:0000256" key="10">
    <source>
        <dbReference type="ARBA" id="ARBA00022984"/>
    </source>
</evidence>
<keyword evidence="9" id="KW-0133">Cell shape</keyword>
<evidence type="ECO:0000313" key="19">
    <source>
        <dbReference type="Proteomes" id="UP001611383"/>
    </source>
</evidence>
<keyword evidence="6" id="KW-0645">Protease</keyword>
<dbReference type="EMBL" id="CP043494">
    <property type="protein sequence ID" value="WNG49054.1"/>
    <property type="molecule type" value="Genomic_DNA"/>
</dbReference>
<comment type="subcellular location">
    <subcellularLocation>
        <location evidence="2">Cell membrane</location>
    </subcellularLocation>
    <subcellularLocation>
        <location evidence="1">Membrane</location>
        <topology evidence="1">Single-pass membrane protein</topology>
    </subcellularLocation>
</comment>
<evidence type="ECO:0000256" key="3">
    <source>
        <dbReference type="ARBA" id="ARBA00022475"/>
    </source>
</evidence>
<evidence type="ECO:0000259" key="17">
    <source>
        <dbReference type="Pfam" id="PF03717"/>
    </source>
</evidence>
<evidence type="ECO:0000256" key="2">
    <source>
        <dbReference type="ARBA" id="ARBA00004236"/>
    </source>
</evidence>
<evidence type="ECO:0000256" key="8">
    <source>
        <dbReference type="ARBA" id="ARBA00022801"/>
    </source>
</evidence>
<dbReference type="Gene3D" id="3.40.710.10">
    <property type="entry name" value="DD-peptidase/beta-lactamase superfamily"/>
    <property type="match status" value="1"/>
</dbReference>
<dbReference type="Pfam" id="PF00905">
    <property type="entry name" value="Transpeptidase"/>
    <property type="match status" value="1"/>
</dbReference>
<dbReference type="SUPFAM" id="SSF56519">
    <property type="entry name" value="Penicillin binding protein dimerisation domain"/>
    <property type="match status" value="1"/>
</dbReference>
<dbReference type="SUPFAM" id="SSF56601">
    <property type="entry name" value="beta-lactamase/transpeptidase-like"/>
    <property type="match status" value="1"/>
</dbReference>
<feature type="region of interest" description="Disordered" evidence="14">
    <location>
        <begin position="628"/>
        <end position="647"/>
    </location>
</feature>
<keyword evidence="5 18" id="KW-0121">Carboxypeptidase</keyword>
<dbReference type="Gene3D" id="3.90.1310.10">
    <property type="entry name" value="Penicillin-binding protein 2a (Domain 2)"/>
    <property type="match status" value="1"/>
</dbReference>
<evidence type="ECO:0000256" key="14">
    <source>
        <dbReference type="SAM" id="MobiDB-lite"/>
    </source>
</evidence>
<dbReference type="InterPro" id="IPR001460">
    <property type="entry name" value="PCN-bd_Tpept"/>
</dbReference>
<evidence type="ECO:0000256" key="15">
    <source>
        <dbReference type="SAM" id="Phobius"/>
    </source>
</evidence>
<dbReference type="PANTHER" id="PTHR30627">
    <property type="entry name" value="PEPTIDOGLYCAN D,D-TRANSPEPTIDASE"/>
    <property type="match status" value="1"/>
</dbReference>
<dbReference type="InterPro" id="IPR005311">
    <property type="entry name" value="PBP_dimer"/>
</dbReference>
<dbReference type="NCBIfam" id="TIGR03423">
    <property type="entry name" value="pbp2_mrdA"/>
    <property type="match status" value="1"/>
</dbReference>
<evidence type="ECO:0000256" key="9">
    <source>
        <dbReference type="ARBA" id="ARBA00022960"/>
    </source>
</evidence>
<evidence type="ECO:0000256" key="11">
    <source>
        <dbReference type="ARBA" id="ARBA00022989"/>
    </source>
</evidence>
<evidence type="ECO:0000313" key="18">
    <source>
        <dbReference type="EMBL" id="WNG49054.1"/>
    </source>
</evidence>
<keyword evidence="11 15" id="KW-1133">Transmembrane helix</keyword>
<keyword evidence="13" id="KW-0961">Cell wall biogenesis/degradation</keyword>
<dbReference type="Gene3D" id="3.30.1390.30">
    <property type="entry name" value="Penicillin-binding protein 2a, domain 3"/>
    <property type="match status" value="1"/>
</dbReference>
<keyword evidence="19" id="KW-1185">Reference proteome</keyword>
<reference evidence="18 19" key="1">
    <citation type="submission" date="2019-08" db="EMBL/GenBank/DDBJ databases">
        <title>Archangium and Cystobacter genomes.</title>
        <authorList>
            <person name="Chen I.-C.K."/>
            <person name="Wielgoss S."/>
        </authorList>
    </citation>
    <scope>NUCLEOTIDE SEQUENCE [LARGE SCALE GENOMIC DNA]</scope>
    <source>
        <strain evidence="18 19">Cbm 6</strain>
    </source>
</reference>
<dbReference type="InterPro" id="IPR036138">
    <property type="entry name" value="PBP_dimer_sf"/>
</dbReference>
<gene>
    <name evidence="18" type="primary">mrdA</name>
    <name evidence="18" type="ORF">F0U60_36760</name>
</gene>
<feature type="domain" description="Penicillin-binding protein transpeptidase" evidence="16">
    <location>
        <begin position="278"/>
        <end position="614"/>
    </location>
</feature>
<protein>
    <submittedName>
        <fullName evidence="18">Penicillin-binding protein 2</fullName>
        <ecNumber evidence="18">3.4.16.4</ecNumber>
    </submittedName>
</protein>
<keyword evidence="10" id="KW-0573">Peptidoglycan synthesis</keyword>
<evidence type="ECO:0000256" key="12">
    <source>
        <dbReference type="ARBA" id="ARBA00023136"/>
    </source>
</evidence>
<dbReference type="InterPro" id="IPR017790">
    <property type="entry name" value="Penicillin-binding_protein_2"/>
</dbReference>